<proteinExistence type="predicted"/>
<protein>
    <recommendedName>
        <fullName evidence="1">JmjC domain-containing protein</fullName>
    </recommendedName>
</protein>
<feature type="non-terminal residue" evidence="2">
    <location>
        <position position="1"/>
    </location>
</feature>
<evidence type="ECO:0000259" key="1">
    <source>
        <dbReference type="PROSITE" id="PS51184"/>
    </source>
</evidence>
<dbReference type="PANTHER" id="PTHR12461:SF105">
    <property type="entry name" value="HYPOXIA-INDUCIBLE FACTOR 1-ALPHA INHIBITOR"/>
    <property type="match status" value="1"/>
</dbReference>
<dbReference type="AlphaFoldDB" id="A0A5S3YL44"/>
<dbReference type="InterPro" id="IPR041667">
    <property type="entry name" value="Cupin_8"/>
</dbReference>
<comment type="caution">
    <text evidence="2">The sequence shown here is derived from an EMBL/GenBank/DDBJ whole genome shotgun (WGS) entry which is preliminary data.</text>
</comment>
<dbReference type="EMBL" id="PNCG01000593">
    <property type="protein sequence ID" value="TMP76257.1"/>
    <property type="molecule type" value="Genomic_DNA"/>
</dbReference>
<dbReference type="Proteomes" id="UP000305874">
    <property type="component" value="Unassembled WGS sequence"/>
</dbReference>
<dbReference type="InterPro" id="IPR014710">
    <property type="entry name" value="RmlC-like_jellyroll"/>
</dbReference>
<evidence type="ECO:0000313" key="3">
    <source>
        <dbReference type="Proteomes" id="UP000305874"/>
    </source>
</evidence>
<dbReference type="PANTHER" id="PTHR12461">
    <property type="entry name" value="HYPOXIA-INDUCIBLE FACTOR 1 ALPHA INHIBITOR-RELATED"/>
    <property type="match status" value="1"/>
</dbReference>
<dbReference type="InterPro" id="IPR003347">
    <property type="entry name" value="JmjC_dom"/>
</dbReference>
<gene>
    <name evidence="2" type="ORF">CWC05_21630</name>
</gene>
<dbReference type="Pfam" id="PF13621">
    <property type="entry name" value="Cupin_8"/>
    <property type="match status" value="1"/>
</dbReference>
<dbReference type="Gene3D" id="2.60.120.10">
    <property type="entry name" value="Jelly Rolls"/>
    <property type="match status" value="1"/>
</dbReference>
<accession>A0A5S3YL44</accession>
<feature type="non-terminal residue" evidence="2">
    <location>
        <position position="135"/>
    </location>
</feature>
<name>A0A5S3YL44_9GAMM</name>
<dbReference type="SUPFAM" id="SSF51197">
    <property type="entry name" value="Clavaminate synthase-like"/>
    <property type="match status" value="1"/>
</dbReference>
<organism evidence="2 3">
    <name type="scientific">Pseudoalteromonas ruthenica</name>
    <dbReference type="NCBI Taxonomy" id="151081"/>
    <lineage>
        <taxon>Bacteria</taxon>
        <taxon>Pseudomonadati</taxon>
        <taxon>Pseudomonadota</taxon>
        <taxon>Gammaproteobacteria</taxon>
        <taxon>Alteromonadales</taxon>
        <taxon>Pseudoalteromonadaceae</taxon>
        <taxon>Pseudoalteromonas</taxon>
    </lineage>
</organism>
<evidence type="ECO:0000313" key="2">
    <source>
        <dbReference type="EMBL" id="TMP76257.1"/>
    </source>
</evidence>
<feature type="domain" description="JmjC" evidence="1">
    <location>
        <begin position="1"/>
        <end position="135"/>
    </location>
</feature>
<reference evidence="3" key="2">
    <citation type="submission" date="2019-06" db="EMBL/GenBank/DDBJ databases">
        <title>Co-occurence of chitin degradation, pigmentation and bioactivity in marine Pseudoalteromonas.</title>
        <authorList>
            <person name="Sonnenschein E.C."/>
            <person name="Bech P.K."/>
        </authorList>
    </citation>
    <scope>NUCLEOTIDE SEQUENCE [LARGE SCALE GENOMIC DNA]</scope>
    <source>
        <strain evidence="3">S2897</strain>
    </source>
</reference>
<dbReference type="PROSITE" id="PS51184">
    <property type="entry name" value="JMJC"/>
    <property type="match status" value="1"/>
</dbReference>
<sequence length="135" mass="15182">PTGVVFNDEANRWFHCEELADHSVDVRAWIGNQCNTAAHFDFAHNIAYVVAGKRKFTLFPPEQITNLYIGPISLSPGGTPISLVDASSPDFIRYPRYAQALENSIEVELYDGEAIFIPSLWWHSVQSISNENMLL</sequence>
<dbReference type="RefSeq" id="WP_138549334.1">
    <property type="nucleotide sequence ID" value="NZ_PNCG01000593.1"/>
</dbReference>
<reference evidence="2 3" key="1">
    <citation type="submission" date="2017-12" db="EMBL/GenBank/DDBJ databases">
        <authorList>
            <person name="Paulsen S."/>
            <person name="Gram L.K."/>
        </authorList>
    </citation>
    <scope>NUCLEOTIDE SEQUENCE [LARGE SCALE GENOMIC DNA]</scope>
    <source>
        <strain evidence="2 3">S2897</strain>
    </source>
</reference>